<gene>
    <name evidence="2" type="ORF">ATNIH1004_002076</name>
</gene>
<protein>
    <submittedName>
        <fullName evidence="2">Uncharacterized protein</fullName>
    </submittedName>
</protein>
<evidence type="ECO:0000313" key="3">
    <source>
        <dbReference type="Proteomes" id="UP000324241"/>
    </source>
</evidence>
<reference evidence="2 3" key="1">
    <citation type="submission" date="2019-08" db="EMBL/GenBank/DDBJ databases">
        <title>The genome sequence of a newly discovered highly antifungal drug resistant Aspergillus species, Aspergillus tanneri NIH 1004.</title>
        <authorList>
            <person name="Mounaud S."/>
            <person name="Singh I."/>
            <person name="Joardar V."/>
            <person name="Pakala S."/>
            <person name="Pakala S."/>
            <person name="Venepally P."/>
            <person name="Chung J.K."/>
            <person name="Losada L."/>
            <person name="Nierman W.C."/>
        </authorList>
    </citation>
    <scope>NUCLEOTIDE SEQUENCE [LARGE SCALE GENOMIC DNA]</scope>
    <source>
        <strain evidence="2 3">NIH1004</strain>
    </source>
</reference>
<feature type="region of interest" description="Disordered" evidence="1">
    <location>
        <begin position="195"/>
        <end position="215"/>
    </location>
</feature>
<feature type="compositionally biased region" description="Polar residues" evidence="1">
    <location>
        <begin position="201"/>
        <end position="210"/>
    </location>
</feature>
<comment type="caution">
    <text evidence="2">The sequence shown here is derived from an EMBL/GenBank/DDBJ whole genome shotgun (WGS) entry which is preliminary data.</text>
</comment>
<accession>A0A5M9M2S3</accession>
<organism evidence="2 3">
    <name type="scientific">Aspergillus tanneri</name>
    <dbReference type="NCBI Taxonomy" id="1220188"/>
    <lineage>
        <taxon>Eukaryota</taxon>
        <taxon>Fungi</taxon>
        <taxon>Dikarya</taxon>
        <taxon>Ascomycota</taxon>
        <taxon>Pezizomycotina</taxon>
        <taxon>Eurotiomycetes</taxon>
        <taxon>Eurotiomycetidae</taxon>
        <taxon>Eurotiales</taxon>
        <taxon>Aspergillaceae</taxon>
        <taxon>Aspergillus</taxon>
        <taxon>Aspergillus subgen. Circumdati</taxon>
    </lineage>
</organism>
<dbReference type="EMBL" id="QUQM01000014">
    <property type="protein sequence ID" value="KAA8641275.1"/>
    <property type="molecule type" value="Genomic_DNA"/>
</dbReference>
<sequence length="341" mass="38257">MSDLRLLSLPRRLRHTGELGRWHSSRHPAYPTNTMFRLQEDILQTFQDLEHDQQTQTPDLVAYWTSSRPSIHPLLKLGSTTPQPKKSKSFGESVGEIVSRSQTQWMHYATTFKHWHKPVVLIQRPRVVRKDQRSMQLACQRHGARASRTTSRHSALIKLPCQRPGITPTKESQSPSVYPSAYRVKSAVSTGITSDCCPDNTIRQPPSKQQQPEHPRIAVDGTNVPIISRSSCKVPVSSPAKAQMGFVALDMPPSIERAATSLPNRHLVLPPAEDIRTKFFKAATPSHRVGRGGSKTPSIFSTSGCFVLDHPAISWASVRLYPGEHNAVRIKYKDRLMLSPF</sequence>
<proteinExistence type="predicted"/>
<dbReference type="OrthoDB" id="444127at2759"/>
<dbReference type="Proteomes" id="UP000324241">
    <property type="component" value="Unassembled WGS sequence"/>
</dbReference>
<dbReference type="GeneID" id="54324778"/>
<dbReference type="AlphaFoldDB" id="A0A5M9M2S3"/>
<evidence type="ECO:0000313" key="2">
    <source>
        <dbReference type="EMBL" id="KAA8641275.1"/>
    </source>
</evidence>
<evidence type="ECO:0000256" key="1">
    <source>
        <dbReference type="SAM" id="MobiDB-lite"/>
    </source>
</evidence>
<dbReference type="RefSeq" id="XP_033420637.1">
    <property type="nucleotide sequence ID" value="XM_033566771.1"/>
</dbReference>
<name>A0A5M9M2S3_9EURO</name>